<feature type="domain" description="Transglycosylase SLT" evidence="3">
    <location>
        <begin position="491"/>
        <end position="607"/>
    </location>
</feature>
<dbReference type="KEGG" id="taz:TREAZ_2859"/>
<reference evidence="4 5" key="2">
    <citation type="journal article" date="2011" name="ISME J.">
        <title>RNA-seq reveals cooperative metabolic interactions between two termite-gut spirochete species in co-culture.</title>
        <authorList>
            <person name="Rosenthal A.Z."/>
            <person name="Matson E.G."/>
            <person name="Eldar A."/>
            <person name="Leadbetter J.R."/>
        </authorList>
    </citation>
    <scope>NUCLEOTIDE SEQUENCE [LARGE SCALE GENOMIC DNA]</scope>
    <source>
        <strain evidence="5">ATCC BAA-888 / DSM 13862 / ZAS-9</strain>
    </source>
</reference>
<reference evidence="5" key="1">
    <citation type="submission" date="2009-12" db="EMBL/GenBank/DDBJ databases">
        <title>Complete sequence of Treponema azotonutricium strain ZAS-9.</title>
        <authorList>
            <person name="Tetu S.G."/>
            <person name="Matson E."/>
            <person name="Ren Q."/>
            <person name="Seshadri R."/>
            <person name="Elbourne L."/>
            <person name="Hassan K.A."/>
            <person name="Durkin A."/>
            <person name="Radune D."/>
            <person name="Mohamoud Y."/>
            <person name="Shay R."/>
            <person name="Jin S."/>
            <person name="Zhang X."/>
            <person name="Lucey K."/>
            <person name="Ballor N.R."/>
            <person name="Ottesen E."/>
            <person name="Rosenthal R."/>
            <person name="Allen A."/>
            <person name="Leadbetter J.R."/>
            <person name="Paulsen I.T."/>
        </authorList>
    </citation>
    <scope>NUCLEOTIDE SEQUENCE [LARGE SCALE GENOMIC DNA]</scope>
    <source>
        <strain evidence="5">ATCC BAA-888 / DSM 13862 / ZAS-9</strain>
    </source>
</reference>
<dbReference type="CDD" id="cd13401">
    <property type="entry name" value="Slt70-like"/>
    <property type="match status" value="1"/>
</dbReference>
<dbReference type="Gene3D" id="1.10.530.10">
    <property type="match status" value="1"/>
</dbReference>
<dbReference type="InterPro" id="IPR023346">
    <property type="entry name" value="Lysozyme-like_dom_sf"/>
</dbReference>
<dbReference type="NCBIfam" id="NF047373">
    <property type="entry name" value="BB0259_flg_lyt"/>
    <property type="match status" value="1"/>
</dbReference>
<proteinExistence type="inferred from homology"/>
<keyword evidence="5" id="KW-1185">Reference proteome</keyword>
<evidence type="ECO:0000313" key="4">
    <source>
        <dbReference type="EMBL" id="AEF82960.1"/>
    </source>
</evidence>
<dbReference type="eggNOG" id="COG0741">
    <property type="taxonomic scope" value="Bacteria"/>
</dbReference>
<name>F5YCF1_LEAAZ</name>
<keyword evidence="2" id="KW-0802">TPR repeat</keyword>
<dbReference type="PANTHER" id="PTHR37423:SF2">
    <property type="entry name" value="MEMBRANE-BOUND LYTIC MUREIN TRANSGLYCOSYLASE C"/>
    <property type="match status" value="1"/>
</dbReference>
<feature type="repeat" description="TPR" evidence="2">
    <location>
        <begin position="226"/>
        <end position="259"/>
    </location>
</feature>
<dbReference type="OrthoDB" id="9815002at2"/>
<evidence type="ECO:0000256" key="1">
    <source>
        <dbReference type="ARBA" id="ARBA00007734"/>
    </source>
</evidence>
<dbReference type="InterPro" id="IPR019734">
    <property type="entry name" value="TPR_rpt"/>
</dbReference>
<dbReference type="Proteomes" id="UP000009222">
    <property type="component" value="Chromosome"/>
</dbReference>
<evidence type="ECO:0000259" key="3">
    <source>
        <dbReference type="Pfam" id="PF01464"/>
    </source>
</evidence>
<comment type="similarity">
    <text evidence="1">Belongs to the transglycosylase Slt family.</text>
</comment>
<gene>
    <name evidence="4" type="ordered locus">TREAZ_2859</name>
</gene>
<dbReference type="PROSITE" id="PS50005">
    <property type="entry name" value="TPR"/>
    <property type="match status" value="1"/>
</dbReference>
<dbReference type="EMBL" id="CP001841">
    <property type="protein sequence ID" value="AEF82960.1"/>
    <property type="molecule type" value="Genomic_DNA"/>
</dbReference>
<dbReference type="STRING" id="545695.TREAZ_2859"/>
<organism evidence="4 5">
    <name type="scientific">Leadbettera azotonutricia (strain ATCC BAA-888 / DSM 13862 / ZAS-9)</name>
    <name type="common">Treponema azotonutricium</name>
    <dbReference type="NCBI Taxonomy" id="545695"/>
    <lineage>
        <taxon>Bacteria</taxon>
        <taxon>Pseudomonadati</taxon>
        <taxon>Spirochaetota</taxon>
        <taxon>Spirochaetia</taxon>
        <taxon>Spirochaetales</taxon>
        <taxon>Breznakiellaceae</taxon>
        <taxon>Leadbettera</taxon>
    </lineage>
</organism>
<dbReference type="InterPro" id="IPR008258">
    <property type="entry name" value="Transglycosylase_SLT_dom_1"/>
</dbReference>
<evidence type="ECO:0000256" key="2">
    <source>
        <dbReference type="PROSITE-ProRule" id="PRU00339"/>
    </source>
</evidence>
<dbReference type="PANTHER" id="PTHR37423">
    <property type="entry name" value="SOLUBLE LYTIC MUREIN TRANSGLYCOSYLASE-RELATED"/>
    <property type="match status" value="1"/>
</dbReference>
<dbReference type="SUPFAM" id="SSF53955">
    <property type="entry name" value="Lysozyme-like"/>
    <property type="match status" value="1"/>
</dbReference>
<dbReference type="HOGENOM" id="CLU_022873_0_0_12"/>
<sequence>MAKDTDRANLLFVLSLGSASRLVRAEASGELMLPVLENDPAFAGEILKLINAKKTTEFDSLKAACYYRLGRFPDLANLKNSTGGADKILALLGRLKTSKKGDSDLRRELADFFFTNPVDAVWQWALDELEQQDGDCLSPAETEALAGRKAVIRLDYRQGVLHFRTVLETGSGLFLRYPELITDIGRSFQYTLPAREEGARLFRQWDEFLENAPLPLTKDEGQNLRYRLLYYAGRIARQREQYRESGEYFARALDLAPDHLQSDACIWYMLMNALSAQSSNAAKLVMETMPRWNSAPYFADAMDRLSQQLVSQRQWATLLELYNTMKGERAHGAILAQYAWILGRAVQEGYLKETEAGDADAFFRTAFEEGNASIYYRVLAASRLGARFIPTGESAIGQAESKNRGTEKINPELEFLLGFFEFGGGKLISPYIRKFEKNLGYPELRILAKALAEADRLDESISLVSRYMAREDYKISHADLELFYPRHFLELIEKNARDAGLEPELLFGLVRTESSFMPQAVSRSGAVGLTQLMEPTAMDMAGRIARRGGPDYRAEGTIDLKDPEANVHIGTFYLNYLIDQMGSPMMALLAYNGGMGRLRRWRAGDRQTGNLPEDAFLESIEYTETREYGRRVLGAAAVYGFLYYNKSMEAVVADIYR</sequence>
<accession>F5YCF1</accession>
<dbReference type="AlphaFoldDB" id="F5YCF1"/>
<evidence type="ECO:0000313" key="5">
    <source>
        <dbReference type="Proteomes" id="UP000009222"/>
    </source>
</evidence>
<dbReference type="Pfam" id="PF01464">
    <property type="entry name" value="SLT"/>
    <property type="match status" value="1"/>
</dbReference>
<protein>
    <submittedName>
        <fullName evidence="4">Transglycosylase SLT domain protein</fullName>
    </submittedName>
</protein>
<dbReference type="InParanoid" id="F5YCF1"/>